<feature type="region of interest" description="Disordered" evidence="1">
    <location>
        <begin position="27"/>
        <end position="51"/>
    </location>
</feature>
<dbReference type="GO" id="GO:0051239">
    <property type="term" value="P:regulation of multicellular organismal process"/>
    <property type="evidence" value="ECO:0007669"/>
    <property type="project" value="UniProtKB-ARBA"/>
</dbReference>
<evidence type="ECO:0000256" key="1">
    <source>
        <dbReference type="SAM" id="MobiDB-lite"/>
    </source>
</evidence>
<dbReference type="GO" id="GO:0006355">
    <property type="term" value="P:regulation of DNA-templated transcription"/>
    <property type="evidence" value="ECO:0007669"/>
    <property type="project" value="InterPro"/>
</dbReference>
<feature type="region of interest" description="Disordered" evidence="1">
    <location>
        <begin position="499"/>
        <end position="546"/>
    </location>
</feature>
<dbReference type="SUPFAM" id="SSF49879">
    <property type="entry name" value="SMAD/FHA domain"/>
    <property type="match status" value="1"/>
</dbReference>
<dbReference type="GeneID" id="181359"/>
<accession>A0A4V6M3C5</accession>
<evidence type="ECO:0000259" key="2">
    <source>
        <dbReference type="PROSITE" id="PS51076"/>
    </source>
</evidence>
<dbReference type="AlphaFoldDB" id="A0A4V6M3C5"/>
<feature type="region of interest" description="Disordered" evidence="1">
    <location>
        <begin position="692"/>
        <end position="773"/>
    </location>
</feature>
<dbReference type="RefSeq" id="NP_001360677.1">
    <property type="nucleotide sequence ID" value="NM_001373514.3"/>
</dbReference>
<protein>
    <submittedName>
        <fullName evidence="3">MH2 domain-containing protein</fullName>
    </submittedName>
</protein>
<dbReference type="InParanoid" id="A0A4V6M3C5"/>
<sequence length="805" mass="89926">MHRAYDPGETIREKGLNAAARLNSRISHDSKREMENGVSRSSLVHGTQTNPNSDTWYDTDAFLLDQVKEVLNKLNEGSIDDEIWGKIVIMERCKRVAKAYLRKTTVIIDGSEDEFDGKTLGFNHFENPTRDDHTKEIRAKIADGVILKMDYQGNIKGMARGATPIVCQGWKEPRNNCISDRLVRLHGKLNHGAMEDEKAYKVFDMRKFKHSLERELHDGTPDARNLLLKTCMRVALVKDGADMNRTPCWFAIVNLVALDMIKEKIPLIKSLLNVYGLPSVTSPSPMSGPDNSGFNAQTLTQIIAAAVTQANKGTPTPTRNNNNNNQNLTISPEQLAQIASTISIAQTNTLRTADLVKKERPKKPYHCSTSSLDSSGEDSSGRRSEASTAIKSRAKRWEQVQKINEIEKYTESPAVQMLDKPRAGGRAHRPLLQDVIFTRSHSITSDYDSNKEHFDSGSWSSTQSRYKDGRSTSSSVVSEHELAALARDELKETSEIREANAVSEDDEPPTNPPSPAPTVNVPTLPRKDYNQSPAHTPEHVCPLPRSFSSTPAAEQFLPTLEGAPVWTPSAVSTASELSPPIPMSSPPPPLPRTPQPNNGLPNASLPYNQINNAFNSNPAFYERHHEMREFHPHRGEEMEVYFGRSPVQSDPPRNRSNPFVSELRQVLEKRTSGLRIARNHSQPATVHPNLRQFGNARQPHHGATQPYNNVSSNCSSGRNTPERAHSQHVASSSHQAPRGLRRTHNQQYQHQSTRDQQQPPATQRLPPYNYGQSTLCREPASVAVRVSRTGSLPWGQYQHVRRTHM</sequence>
<feature type="region of interest" description="Disordered" evidence="1">
    <location>
        <begin position="355"/>
        <end position="395"/>
    </location>
</feature>
<dbReference type="FunCoup" id="A0A4V6M3C5">
    <property type="interactions" value="349"/>
</dbReference>
<dbReference type="SMART" id="SM00524">
    <property type="entry name" value="DWB"/>
    <property type="match status" value="1"/>
</dbReference>
<dbReference type="OrthoDB" id="5973987at2759"/>
<feature type="compositionally biased region" description="Polar residues" evidence="1">
    <location>
        <begin position="38"/>
        <end position="51"/>
    </location>
</feature>
<dbReference type="PROSITE" id="PS51076">
    <property type="entry name" value="MH2"/>
    <property type="match status" value="1"/>
</dbReference>
<dbReference type="GO" id="GO:0050793">
    <property type="term" value="P:regulation of developmental process"/>
    <property type="evidence" value="ECO:0007669"/>
    <property type="project" value="UniProtKB-ARBA"/>
</dbReference>
<gene>
    <name evidence="3 5" type="ORF">C34E11.2</name>
    <name evidence="3" type="ORF">CELE_C34E11.2</name>
</gene>
<dbReference type="Proteomes" id="UP000001940">
    <property type="component" value="Chromosome X"/>
</dbReference>
<dbReference type="CTD" id="181359"/>
<dbReference type="GO" id="GO:0009791">
    <property type="term" value="P:post-embryonic development"/>
    <property type="evidence" value="ECO:0007669"/>
    <property type="project" value="UniProtKB-ARBA"/>
</dbReference>
<evidence type="ECO:0000313" key="4">
    <source>
        <dbReference type="Proteomes" id="UP000001940"/>
    </source>
</evidence>
<name>A0A4V6M3C5_CAEEL</name>
<evidence type="ECO:0000313" key="3">
    <source>
        <dbReference type="EMBL" id="VTW47501.1"/>
    </source>
</evidence>
<evidence type="ECO:0000313" key="5">
    <source>
        <dbReference type="WormBase" id="C34E11.2e"/>
    </source>
</evidence>
<dbReference type="EMBL" id="BX284606">
    <property type="protein sequence ID" value="VTW47501.1"/>
    <property type="molecule type" value="Genomic_DNA"/>
</dbReference>
<feature type="compositionally biased region" description="Pro residues" evidence="1">
    <location>
        <begin position="579"/>
        <end position="594"/>
    </location>
</feature>
<feature type="compositionally biased region" description="Low complexity" evidence="1">
    <location>
        <begin position="368"/>
        <end position="378"/>
    </location>
</feature>
<feature type="compositionally biased region" description="Low complexity" evidence="1">
    <location>
        <begin position="727"/>
        <end position="736"/>
    </location>
</feature>
<keyword evidence="4" id="KW-1185">Reference proteome</keyword>
<feature type="compositionally biased region" description="Polar residues" evidence="1">
    <location>
        <begin position="745"/>
        <end position="761"/>
    </location>
</feature>
<dbReference type="SMR" id="A0A4V6M3C5"/>
<dbReference type="AGR" id="WB:WBGene00007935"/>
<dbReference type="PANTHER" id="PTHR22742:SF2">
    <property type="entry name" value="EXPANSION, ISOFORM A-RELATED"/>
    <property type="match status" value="1"/>
</dbReference>
<proteinExistence type="predicted"/>
<dbReference type="PANTHER" id="PTHR22742">
    <property type="entry name" value="EXPANSION, ISOFORM A-RELATED"/>
    <property type="match status" value="1"/>
</dbReference>
<feature type="region of interest" description="Disordered" evidence="1">
    <location>
        <begin position="571"/>
        <end position="605"/>
    </location>
</feature>
<dbReference type="InterPro" id="IPR008984">
    <property type="entry name" value="SMAD_FHA_dom_sf"/>
</dbReference>
<organism evidence="3 4">
    <name type="scientific">Caenorhabditis elegans</name>
    <dbReference type="NCBI Taxonomy" id="6239"/>
    <lineage>
        <taxon>Eukaryota</taxon>
        <taxon>Metazoa</taxon>
        <taxon>Ecdysozoa</taxon>
        <taxon>Nematoda</taxon>
        <taxon>Chromadorea</taxon>
        <taxon>Rhabditida</taxon>
        <taxon>Rhabditina</taxon>
        <taxon>Rhabditomorpha</taxon>
        <taxon>Rhabditoidea</taxon>
        <taxon>Rhabditidae</taxon>
        <taxon>Peloderinae</taxon>
        <taxon>Caenorhabditis</taxon>
    </lineage>
</organism>
<dbReference type="ExpressionAtlas" id="A0A4V6M3C5">
    <property type="expression patterns" value="baseline and differential"/>
</dbReference>
<feature type="domain" description="MH2" evidence="2">
    <location>
        <begin position="84"/>
        <end position="281"/>
    </location>
</feature>
<dbReference type="FunFam" id="2.60.200.10:FF:000006">
    <property type="entry name" value="Expansion, isoform A"/>
    <property type="match status" value="1"/>
</dbReference>
<dbReference type="WormBase" id="C34E11.2e">
    <property type="protein sequence ID" value="CE53366"/>
    <property type="gene ID" value="WBGene00007935"/>
</dbReference>
<dbReference type="Gene3D" id="2.60.200.10">
    <property type="match status" value="1"/>
</dbReference>
<feature type="compositionally biased region" description="Polar residues" evidence="1">
    <location>
        <begin position="705"/>
        <end position="719"/>
    </location>
</feature>
<dbReference type="InterPro" id="IPR017855">
    <property type="entry name" value="SMAD-like_dom_sf"/>
</dbReference>
<dbReference type="Pfam" id="PF03166">
    <property type="entry name" value="MH2"/>
    <property type="match status" value="1"/>
</dbReference>
<dbReference type="InterPro" id="IPR001132">
    <property type="entry name" value="SMAD_dom_Dwarfin-type"/>
</dbReference>
<feature type="region of interest" description="Disordered" evidence="1">
    <location>
        <begin position="445"/>
        <end position="479"/>
    </location>
</feature>
<reference evidence="3 4" key="1">
    <citation type="journal article" date="1998" name="Science">
        <title>Genome sequence of the nematode C. elegans: a platform for investigating biology.</title>
        <authorList>
            <consortium name="The C. elegans sequencing consortium"/>
            <person name="Sulson J.E."/>
            <person name="Waterston R."/>
        </authorList>
    </citation>
    <scope>NUCLEOTIDE SEQUENCE [LARGE SCALE GENOMIC DNA]</scope>
    <source>
        <strain evidence="3 4">Bristol N2</strain>
    </source>
</reference>